<evidence type="ECO:0000256" key="9">
    <source>
        <dbReference type="HAMAP-Rule" id="MF_00161"/>
    </source>
</evidence>
<comment type="similarity">
    <text evidence="1 9 11">Belongs to the peptidase A8 family.</text>
</comment>
<evidence type="ECO:0000256" key="4">
    <source>
        <dbReference type="ARBA" id="ARBA00022692"/>
    </source>
</evidence>
<comment type="catalytic activity">
    <reaction evidence="9 10">
        <text>Release of signal peptides from bacterial membrane prolipoproteins. Hydrolyzes -Xaa-Yaa-Zaa-|-(S,diacylglyceryl)Cys-, in which Xaa is hydrophobic (preferably Leu), and Yaa (Ala or Ser) and Zaa (Gly or Ala) have small, neutral side chains.</text>
        <dbReference type="EC" id="3.4.23.36"/>
    </reaction>
</comment>
<protein>
    <recommendedName>
        <fullName evidence="9">Lipoprotein signal peptidase</fullName>
        <ecNumber evidence="9">3.4.23.36</ecNumber>
    </recommendedName>
    <alternativeName>
        <fullName evidence="9">Prolipoprotein signal peptidase</fullName>
    </alternativeName>
    <alternativeName>
        <fullName evidence="9">Signal peptidase II</fullName>
        <shortName evidence="9">SPase II</shortName>
    </alternativeName>
</protein>
<dbReference type="GO" id="GO:0004190">
    <property type="term" value="F:aspartic-type endopeptidase activity"/>
    <property type="evidence" value="ECO:0007669"/>
    <property type="project" value="UniProtKB-UniRule"/>
</dbReference>
<feature type="active site" evidence="9">
    <location>
        <position position="144"/>
    </location>
</feature>
<comment type="subcellular location">
    <subcellularLocation>
        <location evidence="9">Cell membrane</location>
        <topology evidence="9">Multi-pass membrane protein</topology>
    </subcellularLocation>
</comment>
<dbReference type="PANTHER" id="PTHR33695">
    <property type="entry name" value="LIPOPROTEIN SIGNAL PEPTIDASE"/>
    <property type="match status" value="1"/>
</dbReference>
<comment type="pathway">
    <text evidence="9">Protein modification; lipoprotein biosynthesis (signal peptide cleavage).</text>
</comment>
<name>A0A368DQI0_9PROT</name>
<dbReference type="UniPathway" id="UPA00665"/>
<dbReference type="PROSITE" id="PS00855">
    <property type="entry name" value="SPASE_II"/>
    <property type="match status" value="1"/>
</dbReference>
<reference evidence="12 13" key="1">
    <citation type="journal article" date="2018" name="Microbiome">
        <title>Fine metagenomic profile of the Mediterranean stratified and mixed water columns revealed by assembly and recruitment.</title>
        <authorList>
            <person name="Haro-Moreno J.M."/>
            <person name="Lopez-Perez M."/>
            <person name="De La Torre J.R."/>
            <person name="Picazo A."/>
            <person name="Camacho A."/>
            <person name="Rodriguez-Valera F."/>
        </authorList>
    </citation>
    <scope>NUCLEOTIDE SEQUENCE [LARGE SCALE GENOMIC DNA]</scope>
    <source>
        <strain evidence="12">MED-G57</strain>
    </source>
</reference>
<keyword evidence="4 9" id="KW-0812">Transmembrane</keyword>
<dbReference type="PRINTS" id="PR00781">
    <property type="entry name" value="LIPOSIGPTASE"/>
</dbReference>
<keyword evidence="5 9" id="KW-0064">Aspartyl protease</keyword>
<keyword evidence="3 9" id="KW-0645">Protease</keyword>
<evidence type="ECO:0000256" key="6">
    <source>
        <dbReference type="ARBA" id="ARBA00022801"/>
    </source>
</evidence>
<feature type="active site" evidence="9">
    <location>
        <position position="126"/>
    </location>
</feature>
<sequence>MYKIDIFNNIIQKKFLIFFMVLFIFDRLIKYLLLRYFEQFDIKAIDVTSFFEIILVWNRGFSYGLFPQESYLGQIFICIFSLLICLWITKFIFSSKIKFKMVSLTLILAGALSNIIDRLLYSGVADFFHFYLKEYSWYVFNIADIYIVTGLMLLLLVFTWPKINFKLSNK</sequence>
<dbReference type="PANTHER" id="PTHR33695:SF1">
    <property type="entry name" value="LIPOPROTEIN SIGNAL PEPTIDASE"/>
    <property type="match status" value="1"/>
</dbReference>
<accession>A0A368DQI0</accession>
<dbReference type="GO" id="GO:0006508">
    <property type="term" value="P:proteolysis"/>
    <property type="evidence" value="ECO:0007669"/>
    <property type="project" value="UniProtKB-KW"/>
</dbReference>
<evidence type="ECO:0000256" key="11">
    <source>
        <dbReference type="RuleBase" id="RU004181"/>
    </source>
</evidence>
<evidence type="ECO:0000256" key="2">
    <source>
        <dbReference type="ARBA" id="ARBA00022475"/>
    </source>
</evidence>
<gene>
    <name evidence="9 12" type="primary">lspA</name>
    <name evidence="12" type="ORF">DBW71_01495</name>
</gene>
<dbReference type="AlphaFoldDB" id="A0A368DQI0"/>
<evidence type="ECO:0000256" key="10">
    <source>
        <dbReference type="RuleBase" id="RU000594"/>
    </source>
</evidence>
<keyword evidence="2 9" id="KW-1003">Cell membrane</keyword>
<evidence type="ECO:0000256" key="5">
    <source>
        <dbReference type="ARBA" id="ARBA00022750"/>
    </source>
</evidence>
<dbReference type="GO" id="GO:0005886">
    <property type="term" value="C:plasma membrane"/>
    <property type="evidence" value="ECO:0007669"/>
    <property type="project" value="UniProtKB-SubCell"/>
</dbReference>
<comment type="caution">
    <text evidence="12">The sequence shown here is derived from an EMBL/GenBank/DDBJ whole genome shotgun (WGS) entry which is preliminary data.</text>
</comment>
<dbReference type="Proteomes" id="UP000253570">
    <property type="component" value="Unassembled WGS sequence"/>
</dbReference>
<comment type="function">
    <text evidence="9 10">This protein specifically catalyzes the removal of signal peptides from prolipoproteins.</text>
</comment>
<dbReference type="EMBL" id="QOQD01000003">
    <property type="protein sequence ID" value="RCL74100.1"/>
    <property type="molecule type" value="Genomic_DNA"/>
</dbReference>
<evidence type="ECO:0000256" key="1">
    <source>
        <dbReference type="ARBA" id="ARBA00006139"/>
    </source>
</evidence>
<dbReference type="NCBIfam" id="TIGR00077">
    <property type="entry name" value="lspA"/>
    <property type="match status" value="1"/>
</dbReference>
<keyword evidence="8 9" id="KW-0472">Membrane</keyword>
<dbReference type="EC" id="3.4.23.36" evidence="9"/>
<dbReference type="HAMAP" id="MF_00161">
    <property type="entry name" value="LspA"/>
    <property type="match status" value="1"/>
</dbReference>
<keyword evidence="6 9" id="KW-0378">Hydrolase</keyword>
<evidence type="ECO:0000256" key="3">
    <source>
        <dbReference type="ARBA" id="ARBA00022670"/>
    </source>
</evidence>
<proteinExistence type="inferred from homology"/>
<evidence type="ECO:0000256" key="8">
    <source>
        <dbReference type="ARBA" id="ARBA00023136"/>
    </source>
</evidence>
<keyword evidence="7 9" id="KW-1133">Transmembrane helix</keyword>
<dbReference type="Pfam" id="PF01252">
    <property type="entry name" value="Peptidase_A8"/>
    <property type="match status" value="1"/>
</dbReference>
<evidence type="ECO:0000256" key="7">
    <source>
        <dbReference type="ARBA" id="ARBA00022989"/>
    </source>
</evidence>
<dbReference type="InterPro" id="IPR001872">
    <property type="entry name" value="Peptidase_A8"/>
</dbReference>
<evidence type="ECO:0000313" key="12">
    <source>
        <dbReference type="EMBL" id="RCL74100.1"/>
    </source>
</evidence>
<evidence type="ECO:0000313" key="13">
    <source>
        <dbReference type="Proteomes" id="UP000253570"/>
    </source>
</evidence>
<organism evidence="12 13">
    <name type="scientific">PS1 clade bacterium</name>
    <dbReference type="NCBI Taxonomy" id="2175152"/>
    <lineage>
        <taxon>Bacteria</taxon>
        <taxon>Pseudomonadati</taxon>
        <taxon>Pseudomonadota</taxon>
        <taxon>Alphaproteobacteria</taxon>
        <taxon>PS1 clade</taxon>
    </lineage>
</organism>